<keyword evidence="2" id="KW-0597">Phosphoprotein</keyword>
<feature type="compositionally biased region" description="Polar residues" evidence="6">
    <location>
        <begin position="792"/>
        <end position="806"/>
    </location>
</feature>
<feature type="compositionally biased region" description="Low complexity" evidence="6">
    <location>
        <begin position="807"/>
        <end position="820"/>
    </location>
</feature>
<dbReference type="SUPFAM" id="SSF48464">
    <property type="entry name" value="ENTH/VHS domain"/>
    <property type="match status" value="1"/>
</dbReference>
<dbReference type="FunFam" id="1.25.40.90:FF:000020">
    <property type="entry name" value="regulation of nuclear pre-mRNA domain-containing protein 2 isoform X1"/>
    <property type="match status" value="1"/>
</dbReference>
<feature type="compositionally biased region" description="Pro residues" evidence="6">
    <location>
        <begin position="1432"/>
        <end position="1452"/>
    </location>
</feature>
<dbReference type="PANTHER" id="PTHR12460:SF40">
    <property type="entry name" value="REGULATION OF NUCLEAR PRE-MRNA DOMAIN-CONTAINING PROTEIN 2"/>
    <property type="match status" value="1"/>
</dbReference>
<sequence length="1563" mass="165214">MAAVAAAGTGGPAVAASSSSSSSSSASSSSSSAASSSSIIPGGSSSSLAALEAALEKKLLTVTNTMDGIQGLSSWILDNKKHYSSIVKHWMKCMRKSSIPHRLNLFYVANDVIQNCKRKNAIIFRDAFSEVLIEAGTLVRDPSIRKSVERIFTIWEQRSVYPEELIVDLRAALVGRKPAEFTKVKTVSDKARVVVKSKILAEFRPQALIDQLGSYKQAEDEREFKEKQLGTLRVDVCSTETLKRLKDRAGGKRFSKDFEESSSKLEDFCAELEREVKKTPPLIEALENAEIFYEAQYKEVKIVANAYKTFANRVNNLKKKLDQLKTTLPDPDESPIPSPSMDAPSPTGSESPVRPLEEPVAELKKLEESPGPLTPDASGDNCDVEDMELSDDEAAGAANIIAVESEERKEESSPSTAAAVSASPQPEKVLTPVETPQAKSNMVTPPLALPNLANIDLGKISSILSSLTTVMKNTVSPAVGQAPVLAVTSAAPAGGQLNSGLKAPTQKPSPITPNPLASILSKVELTPESILSALSKTQGPSAPALQGLSSLLQSVTGNTSVPSSSASSNISTPAVTNVTSPIDKGVPIINASTQSMIQGLIGCSPNSPASEVSSGSSVNSAPVNHSPALSSANLKGPANTTVLDSSLRSTTSGSRGGSTSQKSSAEAAAEDTEAETPSPSSLEMKIHNFLKVNPGFKALDLNIPLLSNLGSGDPKSLLPPSDAGRNPGSAMLDNQDGTPVRDERGGTPTQDEIMDKPATPGPIDPMSLLSKLISPPSSSTSSTISPPLSLPQNRDSAYSEISNTVPSYQSSSSYGRGRSQFPPSFKPSEMWEQSSPHRDSPPEQFYPGEPCTDFDYAGPPPSVSSLAKQLPKSILKSNKPDQSPNEYQSVSTSYSRLKSVFSKPMKSILKKQEAYGSRSNSRGGYGDDDQGVEHESLSSPSQNNPFFPSESNNIILQPSFSDMSRAGSLPKVFSDSLASRQSSSTQSAGSYSRMPVTSIEKAVSLGSPVSATSTIEFKNMLKNASRRPTDEKPLESPISPAPTGGVSEKGSLSIFGQTGIAETGEDEQHCIETHISTSELSKSIEEKGAPIETLGSSTPSAGRLMFGEPIQTLDSSRGSGRGNLSHGRGGSRSSWFEQSENISDFEDDSSSLDVSEMTQGIPPSFRSQFEEHRLQFPDTSSSFRSNSFSSPFERQTQQMGLPPGSLHDRIGPPPVPSRDHVGHPPGPPPDHVLAPCTPQDHLGPPPPPVPLRDIGLPPVPPRDHLSLPPGPPPPPPAVSHDHLGPPGPSQEHGAVSSGSLREHASFSGPPQDHGGPPPGTTHEKIGPPRDHAGPAPGTSVDHIGPPSAPPPDHFGPGLPPGPPPRDHLGPPPLDHLGPPPGPPVPPPGPPPRDHLVPPPGPPPIPPPGPPPGPPPRDVLGPPPGTLPQDHLVPPPGPPPRDPLVPPPVPPPQDVLGPLPGSPRDLLGPLAGPPRELLGLLPCPPRDFLGLTSRPPVQRSPRDYYSQSFTPQREYSNPGRFFQRDFRGSFRPRESFQSGKRPGLPFGSPPFSTAPKRPYMPPRY</sequence>
<feature type="compositionally biased region" description="Low complexity" evidence="6">
    <location>
        <begin position="605"/>
        <end position="624"/>
    </location>
</feature>
<evidence type="ECO:0000256" key="5">
    <source>
        <dbReference type="ARBA" id="ARBA00067342"/>
    </source>
</evidence>
<feature type="compositionally biased region" description="Polar residues" evidence="6">
    <location>
        <begin position="880"/>
        <end position="896"/>
    </location>
</feature>
<feature type="domain" description="CID" evidence="7">
    <location>
        <begin position="47"/>
        <end position="177"/>
    </location>
</feature>
<proteinExistence type="predicted"/>
<feature type="compositionally biased region" description="Polar residues" evidence="6">
    <location>
        <begin position="1504"/>
        <end position="1514"/>
    </location>
</feature>
<dbReference type="SMART" id="SM00582">
    <property type="entry name" value="RPR"/>
    <property type="match status" value="1"/>
</dbReference>
<dbReference type="PANTHER" id="PTHR12460">
    <property type="entry name" value="CYCLIN-DEPENDENT KINASE INHIBITOR-RELATED PROTEIN"/>
    <property type="match status" value="1"/>
</dbReference>
<feature type="compositionally biased region" description="Pro residues" evidence="6">
    <location>
        <begin position="1346"/>
        <end position="1425"/>
    </location>
</feature>
<feature type="compositionally biased region" description="Low complexity" evidence="6">
    <location>
        <begin position="558"/>
        <end position="575"/>
    </location>
</feature>
<keyword evidence="3" id="KW-0007">Acetylation</keyword>
<feature type="compositionally biased region" description="Low complexity" evidence="6">
    <location>
        <begin position="767"/>
        <end position="791"/>
    </location>
</feature>
<comment type="subunit">
    <text evidence="4">Associates with the RNA polymerase II complex.</text>
</comment>
<feature type="region of interest" description="Disordered" evidence="6">
    <location>
        <begin position="974"/>
        <end position="995"/>
    </location>
</feature>
<feature type="region of interest" description="Disordered" evidence="6">
    <location>
        <begin position="405"/>
        <end position="427"/>
    </location>
</feature>
<dbReference type="GO" id="GO:0031124">
    <property type="term" value="P:mRNA 3'-end processing"/>
    <property type="evidence" value="ECO:0007669"/>
    <property type="project" value="TreeGrafter"/>
</dbReference>
<feature type="compositionally biased region" description="Low complexity" evidence="6">
    <location>
        <begin position="974"/>
        <end position="993"/>
    </location>
</feature>
<feature type="compositionally biased region" description="Low complexity" evidence="6">
    <location>
        <begin position="413"/>
        <end position="426"/>
    </location>
</feature>
<keyword evidence="1" id="KW-0488">Methylation</keyword>
<evidence type="ECO:0000313" key="8">
    <source>
        <dbReference type="EMBL" id="GCC21745.1"/>
    </source>
</evidence>
<evidence type="ECO:0000256" key="4">
    <source>
        <dbReference type="ARBA" id="ARBA00062892"/>
    </source>
</evidence>
<comment type="caution">
    <text evidence="8">The sequence shown here is derived from an EMBL/GenBank/DDBJ whole genome shotgun (WGS) entry which is preliminary data.</text>
</comment>
<dbReference type="OrthoDB" id="10069473at2759"/>
<evidence type="ECO:0000256" key="6">
    <source>
        <dbReference type="SAM" id="MobiDB-lite"/>
    </source>
</evidence>
<name>A0A401RUC2_CHIPU</name>
<feature type="region of interest" description="Disordered" evidence="6">
    <location>
        <begin position="556"/>
        <end position="577"/>
    </location>
</feature>
<feature type="region of interest" description="Disordered" evidence="6">
    <location>
        <begin position="1"/>
        <end position="41"/>
    </location>
</feature>
<feature type="compositionally biased region" description="Basic and acidic residues" evidence="6">
    <location>
        <begin position="1321"/>
        <end position="1332"/>
    </location>
</feature>
<dbReference type="Gene3D" id="1.25.40.90">
    <property type="match status" value="1"/>
</dbReference>
<dbReference type="EMBL" id="BEZZ01002437">
    <property type="protein sequence ID" value="GCC21745.1"/>
    <property type="molecule type" value="Genomic_DNA"/>
</dbReference>
<feature type="compositionally biased region" description="Basic and acidic residues" evidence="6">
    <location>
        <begin position="1521"/>
        <end position="1533"/>
    </location>
</feature>
<feature type="compositionally biased region" description="Polar residues" evidence="6">
    <location>
        <begin position="1131"/>
        <end position="1142"/>
    </location>
</feature>
<keyword evidence="9" id="KW-1185">Reference proteome</keyword>
<organism evidence="8 9">
    <name type="scientific">Chiloscyllium punctatum</name>
    <name type="common">Brownbanded bambooshark</name>
    <name type="synonym">Hemiscyllium punctatum</name>
    <dbReference type="NCBI Taxonomy" id="137246"/>
    <lineage>
        <taxon>Eukaryota</taxon>
        <taxon>Metazoa</taxon>
        <taxon>Chordata</taxon>
        <taxon>Craniata</taxon>
        <taxon>Vertebrata</taxon>
        <taxon>Chondrichthyes</taxon>
        <taxon>Elasmobranchii</taxon>
        <taxon>Galeomorphii</taxon>
        <taxon>Galeoidea</taxon>
        <taxon>Orectolobiformes</taxon>
        <taxon>Hemiscylliidae</taxon>
        <taxon>Chiloscyllium</taxon>
    </lineage>
</organism>
<dbReference type="GO" id="GO:0000993">
    <property type="term" value="F:RNA polymerase II complex binding"/>
    <property type="evidence" value="ECO:0007669"/>
    <property type="project" value="TreeGrafter"/>
</dbReference>
<feature type="compositionally biased region" description="Polar residues" evidence="6">
    <location>
        <begin position="627"/>
        <end position="644"/>
    </location>
</feature>
<dbReference type="OMA" id="NYSHRAQ"/>
<feature type="compositionally biased region" description="Low complexity" evidence="6">
    <location>
        <begin position="937"/>
        <end position="953"/>
    </location>
</feature>
<feature type="region of interest" description="Disordered" evidence="6">
    <location>
        <begin position="325"/>
        <end position="355"/>
    </location>
</feature>
<evidence type="ECO:0000256" key="2">
    <source>
        <dbReference type="ARBA" id="ARBA00022553"/>
    </source>
</evidence>
<dbReference type="Gene3D" id="6.10.250.2560">
    <property type="match status" value="1"/>
</dbReference>
<feature type="compositionally biased region" description="Low complexity" evidence="6">
    <location>
        <begin position="1180"/>
        <end position="1192"/>
    </location>
</feature>
<reference evidence="8 9" key="1">
    <citation type="journal article" date="2018" name="Nat. Ecol. Evol.">
        <title>Shark genomes provide insights into elasmobranch evolution and the origin of vertebrates.</title>
        <authorList>
            <person name="Hara Y"/>
            <person name="Yamaguchi K"/>
            <person name="Onimaru K"/>
            <person name="Kadota M"/>
            <person name="Koyanagi M"/>
            <person name="Keeley SD"/>
            <person name="Tatsumi K"/>
            <person name="Tanaka K"/>
            <person name="Motone F"/>
            <person name="Kageyama Y"/>
            <person name="Nozu R"/>
            <person name="Adachi N"/>
            <person name="Nishimura O"/>
            <person name="Nakagawa R"/>
            <person name="Tanegashima C"/>
            <person name="Kiyatake I"/>
            <person name="Matsumoto R"/>
            <person name="Murakumo K"/>
            <person name="Nishida K"/>
            <person name="Terakita A"/>
            <person name="Kuratani S"/>
            <person name="Sato K"/>
            <person name="Hyodo S Kuraku.S."/>
        </authorList>
    </citation>
    <scope>NUCLEOTIDE SEQUENCE [LARGE SCALE GENOMIC DNA]</scope>
</reference>
<evidence type="ECO:0000259" key="7">
    <source>
        <dbReference type="PROSITE" id="PS51391"/>
    </source>
</evidence>
<feature type="region of interest" description="Disordered" evidence="6">
    <location>
        <begin position="1111"/>
        <end position="1563"/>
    </location>
</feature>
<feature type="compositionally biased region" description="Pro residues" evidence="6">
    <location>
        <begin position="1268"/>
        <end position="1277"/>
    </location>
</feature>
<dbReference type="STRING" id="137246.A0A401RUC2"/>
<dbReference type="Proteomes" id="UP000287033">
    <property type="component" value="Unassembled WGS sequence"/>
</dbReference>
<dbReference type="InterPro" id="IPR006569">
    <property type="entry name" value="CID_dom"/>
</dbReference>
<dbReference type="InterPro" id="IPR008942">
    <property type="entry name" value="ENTH_VHS"/>
</dbReference>
<protein>
    <recommendedName>
        <fullName evidence="5">Regulation of nuclear pre-mRNA domain-containing protein 2</fullName>
    </recommendedName>
</protein>
<feature type="compositionally biased region" description="Low complexity" evidence="6">
    <location>
        <begin position="645"/>
        <end position="667"/>
    </location>
</feature>
<accession>A0A401RUC2</accession>
<evidence type="ECO:0000256" key="3">
    <source>
        <dbReference type="ARBA" id="ARBA00022990"/>
    </source>
</evidence>
<feature type="region of interest" description="Disordered" evidence="6">
    <location>
        <begin position="605"/>
        <end position="680"/>
    </location>
</feature>
<feature type="region of interest" description="Disordered" evidence="6">
    <location>
        <begin position="714"/>
        <end position="896"/>
    </location>
</feature>
<feature type="region of interest" description="Disordered" evidence="6">
    <location>
        <begin position="910"/>
        <end position="953"/>
    </location>
</feature>
<feature type="region of interest" description="Disordered" evidence="6">
    <location>
        <begin position="1020"/>
        <end position="1051"/>
    </location>
</feature>
<gene>
    <name evidence="8" type="ORF">chiPu_0020220</name>
</gene>
<dbReference type="Pfam" id="PF04818">
    <property type="entry name" value="CID"/>
    <property type="match status" value="1"/>
</dbReference>
<evidence type="ECO:0000256" key="1">
    <source>
        <dbReference type="ARBA" id="ARBA00022481"/>
    </source>
</evidence>
<dbReference type="PROSITE" id="PS51391">
    <property type="entry name" value="CID"/>
    <property type="match status" value="1"/>
</dbReference>
<evidence type="ECO:0000313" key="9">
    <source>
        <dbReference type="Proteomes" id="UP000287033"/>
    </source>
</evidence>